<comment type="caution">
    <text evidence="2">The sequence shown here is derived from an EMBL/GenBank/DDBJ whole genome shotgun (WGS) entry which is preliminary data.</text>
</comment>
<gene>
    <name evidence="2" type="ORF">IAC58_05125</name>
</gene>
<dbReference type="Proteomes" id="UP000823613">
    <property type="component" value="Unassembled WGS sequence"/>
</dbReference>
<dbReference type="CDD" id="cd04847">
    <property type="entry name" value="Peptidases_S8_Subtilisin_like_2"/>
    <property type="match status" value="1"/>
</dbReference>
<dbReference type="Gene3D" id="3.40.50.200">
    <property type="entry name" value="Peptidase S8/S53 domain"/>
    <property type="match status" value="1"/>
</dbReference>
<dbReference type="SUPFAM" id="SSF52743">
    <property type="entry name" value="Subtilisin-like"/>
    <property type="match status" value="1"/>
</dbReference>
<evidence type="ECO:0000313" key="2">
    <source>
        <dbReference type="EMBL" id="MBO8427904.1"/>
    </source>
</evidence>
<accession>A0A9D9DMT8</accession>
<reference evidence="2" key="1">
    <citation type="submission" date="2020-10" db="EMBL/GenBank/DDBJ databases">
        <authorList>
            <person name="Gilroy R."/>
        </authorList>
    </citation>
    <scope>NUCLEOTIDE SEQUENCE</scope>
    <source>
        <strain evidence="2">11159</strain>
    </source>
</reference>
<reference evidence="2" key="2">
    <citation type="journal article" date="2021" name="PeerJ">
        <title>Extensive microbial diversity within the chicken gut microbiome revealed by metagenomics and culture.</title>
        <authorList>
            <person name="Gilroy R."/>
            <person name="Ravi A."/>
            <person name="Getino M."/>
            <person name="Pursley I."/>
            <person name="Horton D.L."/>
            <person name="Alikhan N.F."/>
            <person name="Baker D."/>
            <person name="Gharbi K."/>
            <person name="Hall N."/>
            <person name="Watson M."/>
            <person name="Adriaenssens E.M."/>
            <person name="Foster-Nyarko E."/>
            <person name="Jarju S."/>
            <person name="Secka A."/>
            <person name="Antonio M."/>
            <person name="Oren A."/>
            <person name="Chaudhuri R.R."/>
            <person name="La Ragione R."/>
            <person name="Hildebrand F."/>
            <person name="Pallen M.J."/>
        </authorList>
    </citation>
    <scope>NUCLEOTIDE SEQUENCE</scope>
    <source>
        <strain evidence="2">11159</strain>
    </source>
</reference>
<dbReference type="Pfam" id="PF00082">
    <property type="entry name" value="Peptidase_S8"/>
    <property type="match status" value="1"/>
</dbReference>
<feature type="domain" description="Peptidase S8/S53" evidence="1">
    <location>
        <begin position="288"/>
        <end position="529"/>
    </location>
</feature>
<dbReference type="GO" id="GO:0004252">
    <property type="term" value="F:serine-type endopeptidase activity"/>
    <property type="evidence" value="ECO:0007669"/>
    <property type="project" value="InterPro"/>
</dbReference>
<dbReference type="AlphaFoldDB" id="A0A9D9DMT8"/>
<dbReference type="GO" id="GO:0006508">
    <property type="term" value="P:proteolysis"/>
    <property type="evidence" value="ECO:0007669"/>
    <property type="project" value="InterPro"/>
</dbReference>
<dbReference type="InterPro" id="IPR000209">
    <property type="entry name" value="Peptidase_S8/S53_dom"/>
</dbReference>
<evidence type="ECO:0000259" key="1">
    <source>
        <dbReference type="Pfam" id="PF00082"/>
    </source>
</evidence>
<protein>
    <submittedName>
        <fullName evidence="2">S8 family peptidase</fullName>
    </submittedName>
</protein>
<evidence type="ECO:0000313" key="3">
    <source>
        <dbReference type="Proteomes" id="UP000823613"/>
    </source>
</evidence>
<proteinExistence type="predicted"/>
<dbReference type="InterPro" id="IPR034074">
    <property type="entry name" value="Y4bN_pept_dom"/>
</dbReference>
<sequence>MSSKTHYLIKLSHILKKEKPKIRSSTYYFFNNLPLKQSDLQKLLNELIEIRRFFSKIHYLDNECIFEIHFKDVPSKNNRPNQLFNFYNVSIDKYIIGAKFTNEENISQIFTFNLPLSILEKVIDRFNLIDDVFNKLNLIEISSKEVLEKEEKIRELLKDLSFSKFKIILNELSHINKFAIPHFNEKVEEFNLVNFYETKTPLLDIFKMNNLEISKNNIYKNIARLTKEEFNKVIDKFPFLISMSVNNIIDEKIEESDLINDNTKFELIKKKLPKPTNKEPIIGVIDSLFDETSYVNEYVENHNYIEYKSKILDDYLHGSEVTSLIVDLPSLNPSLDDGCGRFRVRHFGVCYAKQKIDAFLLYKQIEEIVSKNLDINVWNLSLGSTKEIKKNTISPIANLLDKLQYKYKNIIFVVSGTNRGENNLESIYIGTPADSINSLVVNSVKKNNEVATYSRRGPVLSFFIKPDVSYYGGDIGEELFAGINSLIKVKGTSFVAPLISRKLAYLINVLGLSRDLAKTLIIDSAVFNPNYKNKNINYIGRGIVPIKIKDIIETPKDEIKVLIDETSSSYISSTYEFPIPIDKFNNKFNYYAHLTMTSNIKTLGSNGVNYSKDDINIQFGPIDNVTNNIVNIDKNYLADNKNSTNKKEYNLRKEIRKFDNVKILGKEYTTKAKGRSLKNRKIAWGLKITHIDNSFTKDSIVNYGIVIHLKELDGRDRYDEFLTLCEANLWHPEVIDITQKIEFNNSLYEEINLEN</sequence>
<dbReference type="InterPro" id="IPR036852">
    <property type="entry name" value="Peptidase_S8/S53_dom_sf"/>
</dbReference>
<name>A0A9D9DMT8_9BACL</name>
<organism evidence="2 3">
    <name type="scientific">Candidatus Onthovivens merdipullorum</name>
    <dbReference type="NCBI Taxonomy" id="2840889"/>
    <lineage>
        <taxon>Bacteria</taxon>
        <taxon>Bacillati</taxon>
        <taxon>Bacillota</taxon>
        <taxon>Bacilli</taxon>
        <taxon>Bacillales</taxon>
        <taxon>Candidatus Onthovivens</taxon>
    </lineage>
</organism>
<dbReference type="EMBL" id="JADIMY010000101">
    <property type="protein sequence ID" value="MBO8427904.1"/>
    <property type="molecule type" value="Genomic_DNA"/>
</dbReference>